<evidence type="ECO:0000256" key="1">
    <source>
        <dbReference type="SAM" id="SignalP"/>
    </source>
</evidence>
<dbReference type="Proteomes" id="UP000008062">
    <property type="component" value="Chromosome 12"/>
</dbReference>
<dbReference type="GeneID" id="13401910"/>
<reference evidence="2 3" key="1">
    <citation type="journal article" date="2011" name="PLoS Genet.">
        <title>Finished genome of the fungal wheat pathogen Mycosphaerella graminicola reveals dispensome structure, chromosome plasticity, and stealth pathogenesis.</title>
        <authorList>
            <person name="Goodwin S.B."/>
            <person name="Ben M'barek S."/>
            <person name="Dhillon B."/>
            <person name="Wittenberg A.H.J."/>
            <person name="Crane C.F."/>
            <person name="Hane J.K."/>
            <person name="Foster A.J."/>
            <person name="Van der Lee T.A.J."/>
            <person name="Grimwood J."/>
            <person name="Aerts A."/>
            <person name="Antoniw J."/>
            <person name="Bailey A."/>
            <person name="Bluhm B."/>
            <person name="Bowler J."/>
            <person name="Bristow J."/>
            <person name="van der Burgt A."/>
            <person name="Canto-Canche B."/>
            <person name="Churchill A.C.L."/>
            <person name="Conde-Ferraez L."/>
            <person name="Cools H.J."/>
            <person name="Coutinho P.M."/>
            <person name="Csukai M."/>
            <person name="Dehal P."/>
            <person name="De Wit P."/>
            <person name="Donzelli B."/>
            <person name="van de Geest H.C."/>
            <person name="van Ham R.C.H.J."/>
            <person name="Hammond-Kosack K.E."/>
            <person name="Henrissat B."/>
            <person name="Kilian A."/>
            <person name="Kobayashi A.K."/>
            <person name="Koopmann E."/>
            <person name="Kourmpetis Y."/>
            <person name="Kuzniar A."/>
            <person name="Lindquist E."/>
            <person name="Lombard V."/>
            <person name="Maliepaard C."/>
            <person name="Martins N."/>
            <person name="Mehrabi R."/>
            <person name="Nap J.P.H."/>
            <person name="Ponomarenko A."/>
            <person name="Rudd J.J."/>
            <person name="Salamov A."/>
            <person name="Schmutz J."/>
            <person name="Schouten H.J."/>
            <person name="Shapiro H."/>
            <person name="Stergiopoulos I."/>
            <person name="Torriani S.F.F."/>
            <person name="Tu H."/>
            <person name="de Vries R.P."/>
            <person name="Waalwijk C."/>
            <person name="Ware S.B."/>
            <person name="Wiebenga A."/>
            <person name="Zwiers L.-H."/>
            <person name="Oliver R.P."/>
            <person name="Grigoriev I.V."/>
            <person name="Kema G.H.J."/>
        </authorList>
    </citation>
    <scope>NUCLEOTIDE SEQUENCE [LARGE SCALE GENOMIC DNA]</scope>
    <source>
        <strain evidence="3">CBS 115943 / IPO323</strain>
    </source>
</reference>
<evidence type="ECO:0000313" key="2">
    <source>
        <dbReference type="EMBL" id="EGP83132.1"/>
    </source>
</evidence>
<dbReference type="OrthoDB" id="10377340at2759"/>
<dbReference type="KEGG" id="ztr:MYCGRDRAFT_97034"/>
<organism evidence="2 3">
    <name type="scientific">Zymoseptoria tritici (strain CBS 115943 / IPO323)</name>
    <name type="common">Speckled leaf blotch fungus</name>
    <name type="synonym">Septoria tritici</name>
    <dbReference type="NCBI Taxonomy" id="336722"/>
    <lineage>
        <taxon>Eukaryota</taxon>
        <taxon>Fungi</taxon>
        <taxon>Dikarya</taxon>
        <taxon>Ascomycota</taxon>
        <taxon>Pezizomycotina</taxon>
        <taxon>Dothideomycetes</taxon>
        <taxon>Dothideomycetidae</taxon>
        <taxon>Mycosphaerellales</taxon>
        <taxon>Mycosphaerellaceae</taxon>
        <taxon>Zymoseptoria</taxon>
    </lineage>
</organism>
<dbReference type="RefSeq" id="XP_003848156.1">
    <property type="nucleotide sequence ID" value="XM_003848108.1"/>
</dbReference>
<dbReference type="AlphaFoldDB" id="F9XNP5"/>
<feature type="signal peptide" evidence="1">
    <location>
        <begin position="1"/>
        <end position="18"/>
    </location>
</feature>
<accession>F9XNP5</accession>
<sequence>MKLTYNVLALALAALGLAAPIESGNALGKPIPVIEAENYVNSNEKRAPIQGTGPDYISYPTEAEKDEVATKNKEKRAPIQGTGPDCKRALEAGCLEILLTLTDVFYPTEAEKDEVAK</sequence>
<proteinExistence type="predicted"/>
<evidence type="ECO:0000313" key="3">
    <source>
        <dbReference type="Proteomes" id="UP000008062"/>
    </source>
</evidence>
<feature type="chain" id="PRO_5003391602" evidence="1">
    <location>
        <begin position="19"/>
        <end position="117"/>
    </location>
</feature>
<protein>
    <submittedName>
        <fullName evidence="2">Uncharacterized protein</fullName>
    </submittedName>
</protein>
<gene>
    <name evidence="2" type="ORF">MYCGRDRAFT_97034</name>
</gene>
<name>F9XNP5_ZYMTI</name>
<dbReference type="EMBL" id="CM001207">
    <property type="protein sequence ID" value="EGP83132.1"/>
    <property type="molecule type" value="Genomic_DNA"/>
</dbReference>
<dbReference type="InParanoid" id="F9XNP5"/>
<dbReference type="HOGENOM" id="CLU_2086695_0_0_1"/>
<keyword evidence="1" id="KW-0732">Signal</keyword>
<keyword evidence="3" id="KW-1185">Reference proteome</keyword>